<evidence type="ECO:0000256" key="7">
    <source>
        <dbReference type="ARBA" id="ARBA00022777"/>
    </source>
</evidence>
<feature type="coiled-coil region" evidence="11">
    <location>
        <begin position="88"/>
        <end position="115"/>
    </location>
</feature>
<evidence type="ECO:0000313" key="15">
    <source>
        <dbReference type="Proteomes" id="UP000823893"/>
    </source>
</evidence>
<evidence type="ECO:0000256" key="3">
    <source>
        <dbReference type="ARBA" id="ARBA00012438"/>
    </source>
</evidence>
<evidence type="ECO:0000256" key="6">
    <source>
        <dbReference type="ARBA" id="ARBA00022692"/>
    </source>
</evidence>
<reference evidence="14" key="2">
    <citation type="submission" date="2021-04" db="EMBL/GenBank/DDBJ databases">
        <authorList>
            <person name="Gilroy R."/>
        </authorList>
    </citation>
    <scope>NUCLEOTIDE SEQUENCE</scope>
    <source>
        <strain evidence="14">ChiSxjej6B18-287</strain>
    </source>
</reference>
<feature type="transmembrane region" description="Helical" evidence="12">
    <location>
        <begin position="12"/>
        <end position="34"/>
    </location>
</feature>
<evidence type="ECO:0000256" key="5">
    <source>
        <dbReference type="ARBA" id="ARBA00022679"/>
    </source>
</evidence>
<evidence type="ECO:0000256" key="11">
    <source>
        <dbReference type="SAM" id="Coils"/>
    </source>
</evidence>
<dbReference type="EMBL" id="DWWV01000157">
    <property type="protein sequence ID" value="HJC11480.1"/>
    <property type="molecule type" value="Genomic_DNA"/>
</dbReference>
<dbReference type="PANTHER" id="PTHR45453">
    <property type="entry name" value="PHOSPHATE REGULON SENSOR PROTEIN PHOR"/>
    <property type="match status" value="1"/>
</dbReference>
<dbReference type="AlphaFoldDB" id="A0A9D2N7N6"/>
<dbReference type="InterPro" id="IPR050351">
    <property type="entry name" value="BphY/WalK/GraS-like"/>
</dbReference>
<keyword evidence="4" id="KW-1003">Cell membrane</keyword>
<evidence type="ECO:0000256" key="1">
    <source>
        <dbReference type="ARBA" id="ARBA00000085"/>
    </source>
</evidence>
<dbReference type="GO" id="GO:0016036">
    <property type="term" value="P:cellular response to phosphate starvation"/>
    <property type="evidence" value="ECO:0007669"/>
    <property type="project" value="TreeGrafter"/>
</dbReference>
<dbReference type="GO" id="GO:0000155">
    <property type="term" value="F:phosphorelay sensor kinase activity"/>
    <property type="evidence" value="ECO:0007669"/>
    <property type="project" value="TreeGrafter"/>
</dbReference>
<accession>A0A9D2N7N6</accession>
<keyword evidence="10 12" id="KW-0472">Membrane</keyword>
<comment type="subcellular location">
    <subcellularLocation>
        <location evidence="2">Cell membrane</location>
        <topology evidence="2">Multi-pass membrane protein</topology>
    </subcellularLocation>
</comment>
<proteinExistence type="predicted"/>
<dbReference type="InterPro" id="IPR036890">
    <property type="entry name" value="HATPase_C_sf"/>
</dbReference>
<evidence type="ECO:0000256" key="12">
    <source>
        <dbReference type="SAM" id="Phobius"/>
    </source>
</evidence>
<dbReference type="SMART" id="SM00387">
    <property type="entry name" value="HATPase_c"/>
    <property type="match status" value="1"/>
</dbReference>
<keyword evidence="7 14" id="KW-0418">Kinase</keyword>
<dbReference type="PROSITE" id="PS50109">
    <property type="entry name" value="HIS_KIN"/>
    <property type="match status" value="1"/>
</dbReference>
<keyword evidence="5" id="KW-0808">Transferase</keyword>
<dbReference type="Proteomes" id="UP000823893">
    <property type="component" value="Unassembled WGS sequence"/>
</dbReference>
<keyword evidence="8 12" id="KW-1133">Transmembrane helix</keyword>
<evidence type="ECO:0000259" key="13">
    <source>
        <dbReference type="PROSITE" id="PS50109"/>
    </source>
</evidence>
<feature type="domain" description="Histidine kinase" evidence="13">
    <location>
        <begin position="118"/>
        <end position="326"/>
    </location>
</feature>
<comment type="caution">
    <text evidence="14">The sequence shown here is derived from an EMBL/GenBank/DDBJ whole genome shotgun (WGS) entry which is preliminary data.</text>
</comment>
<dbReference type="InterPro" id="IPR003594">
    <property type="entry name" value="HATPase_dom"/>
</dbReference>
<dbReference type="GO" id="GO:0004721">
    <property type="term" value="F:phosphoprotein phosphatase activity"/>
    <property type="evidence" value="ECO:0007669"/>
    <property type="project" value="TreeGrafter"/>
</dbReference>
<dbReference type="Pfam" id="PF02518">
    <property type="entry name" value="HATPase_c"/>
    <property type="match status" value="1"/>
</dbReference>
<evidence type="ECO:0000256" key="2">
    <source>
        <dbReference type="ARBA" id="ARBA00004651"/>
    </source>
</evidence>
<evidence type="ECO:0000256" key="9">
    <source>
        <dbReference type="ARBA" id="ARBA00023012"/>
    </source>
</evidence>
<evidence type="ECO:0000256" key="8">
    <source>
        <dbReference type="ARBA" id="ARBA00022989"/>
    </source>
</evidence>
<dbReference type="InterPro" id="IPR005467">
    <property type="entry name" value="His_kinase_dom"/>
</dbReference>
<evidence type="ECO:0000256" key="4">
    <source>
        <dbReference type="ARBA" id="ARBA00022475"/>
    </source>
</evidence>
<dbReference type="SUPFAM" id="SSF55874">
    <property type="entry name" value="ATPase domain of HSP90 chaperone/DNA topoisomerase II/histidine kinase"/>
    <property type="match status" value="1"/>
</dbReference>
<reference evidence="14" key="1">
    <citation type="journal article" date="2021" name="PeerJ">
        <title>Extensive microbial diversity within the chicken gut microbiome revealed by metagenomics and culture.</title>
        <authorList>
            <person name="Gilroy R."/>
            <person name="Ravi A."/>
            <person name="Getino M."/>
            <person name="Pursley I."/>
            <person name="Horton D.L."/>
            <person name="Alikhan N.F."/>
            <person name="Baker D."/>
            <person name="Gharbi K."/>
            <person name="Hall N."/>
            <person name="Watson M."/>
            <person name="Adriaenssens E.M."/>
            <person name="Foster-Nyarko E."/>
            <person name="Jarju S."/>
            <person name="Secka A."/>
            <person name="Antonio M."/>
            <person name="Oren A."/>
            <person name="Chaudhuri R.R."/>
            <person name="La Ragione R."/>
            <person name="Hildebrand F."/>
            <person name="Pallen M.J."/>
        </authorList>
    </citation>
    <scope>NUCLEOTIDE SEQUENCE</scope>
    <source>
        <strain evidence="14">ChiSxjej6B18-287</strain>
    </source>
</reference>
<dbReference type="GO" id="GO:0005886">
    <property type="term" value="C:plasma membrane"/>
    <property type="evidence" value="ECO:0007669"/>
    <property type="project" value="UniProtKB-SubCell"/>
</dbReference>
<dbReference type="PRINTS" id="PR00344">
    <property type="entry name" value="BCTRLSENSOR"/>
</dbReference>
<keyword evidence="11" id="KW-0175">Coiled coil</keyword>
<comment type="catalytic activity">
    <reaction evidence="1">
        <text>ATP + protein L-histidine = ADP + protein N-phospho-L-histidine.</text>
        <dbReference type="EC" id="2.7.13.3"/>
    </reaction>
</comment>
<protein>
    <recommendedName>
        <fullName evidence="3">histidine kinase</fullName>
        <ecNumber evidence="3">2.7.13.3</ecNumber>
    </recommendedName>
</protein>
<organism evidence="14 15">
    <name type="scientific">Candidatus Blautia merdigallinarum</name>
    <dbReference type="NCBI Taxonomy" id="2838495"/>
    <lineage>
        <taxon>Bacteria</taxon>
        <taxon>Bacillati</taxon>
        <taxon>Bacillota</taxon>
        <taxon>Clostridia</taxon>
        <taxon>Lachnospirales</taxon>
        <taxon>Lachnospiraceae</taxon>
        <taxon>Blautia</taxon>
    </lineage>
</organism>
<evidence type="ECO:0000256" key="10">
    <source>
        <dbReference type="ARBA" id="ARBA00023136"/>
    </source>
</evidence>
<dbReference type="EC" id="2.7.13.3" evidence="3"/>
<keyword evidence="9" id="KW-0902">Two-component regulatory system</keyword>
<keyword evidence="6 12" id="KW-0812">Transmembrane</keyword>
<evidence type="ECO:0000313" key="14">
    <source>
        <dbReference type="EMBL" id="HJC11480.1"/>
    </source>
</evidence>
<dbReference type="PANTHER" id="PTHR45453:SF2">
    <property type="entry name" value="HISTIDINE KINASE"/>
    <property type="match status" value="1"/>
</dbReference>
<name>A0A9D2N7N6_9FIRM</name>
<dbReference type="InterPro" id="IPR004358">
    <property type="entry name" value="Sig_transdc_His_kin-like_C"/>
</dbReference>
<feature type="transmembrane region" description="Helical" evidence="12">
    <location>
        <begin position="40"/>
        <end position="59"/>
    </location>
</feature>
<gene>
    <name evidence="14" type="ORF">H9935_11855</name>
</gene>
<sequence>MKEYLKDRGKLFFILLCLWCFADFYLAFLCASNVYFQDLLYLNLLFLAAAFAGILWDFYRFKKIEKYLEGRLSLTPLEQEKLFGKRVSAYMEEKKAEHKKEIQRLLREQEELTDYIGKWSHEAKLPLAALKLINERNQDKEASREMKNSIARLESLIHTVMLGSKLHRPEHDVRYEKISLKEAVGEALKNQSYFLIHHNFEIKEETGKIQVYTDKRWLVYLLDQLIQNAVKYRGEAPALSFAAQEKGKVSILLIVEDNGVGIEPEDLPYIFQKGYVGKNYRKGDYRSTGMGLYFAKEISQLLHTEIRAFSEPGKGTRFEICFQDLSEHLLLSE</sequence>
<dbReference type="Gene3D" id="3.30.565.10">
    <property type="entry name" value="Histidine kinase-like ATPase, C-terminal domain"/>
    <property type="match status" value="1"/>
</dbReference>